<dbReference type="EMBL" id="REGN01000891">
    <property type="protein sequence ID" value="RNA38313.1"/>
    <property type="molecule type" value="Genomic_DNA"/>
</dbReference>
<gene>
    <name evidence="1" type="ORF">BpHYR1_041579</name>
</gene>
<protein>
    <submittedName>
        <fullName evidence="1">Uncharacterized protein</fullName>
    </submittedName>
</protein>
<evidence type="ECO:0000313" key="2">
    <source>
        <dbReference type="Proteomes" id="UP000276133"/>
    </source>
</evidence>
<accession>A0A3M7SR88</accession>
<evidence type="ECO:0000313" key="1">
    <source>
        <dbReference type="EMBL" id="RNA38313.1"/>
    </source>
</evidence>
<dbReference type="Proteomes" id="UP000276133">
    <property type="component" value="Unassembled WGS sequence"/>
</dbReference>
<dbReference type="AlphaFoldDB" id="A0A3M7SR88"/>
<sequence>MTVNNTEDEIKEAIPKKRIEENITNSVRTEQIVGSTFSNSISLKKETQDVRVKLIQRIKPQLI</sequence>
<reference evidence="1 2" key="1">
    <citation type="journal article" date="2018" name="Sci. Rep.">
        <title>Genomic signatures of local adaptation to the degree of environmental predictability in rotifers.</title>
        <authorList>
            <person name="Franch-Gras L."/>
            <person name="Hahn C."/>
            <person name="Garcia-Roger E.M."/>
            <person name="Carmona M.J."/>
            <person name="Serra M."/>
            <person name="Gomez A."/>
        </authorList>
    </citation>
    <scope>NUCLEOTIDE SEQUENCE [LARGE SCALE GENOMIC DNA]</scope>
    <source>
        <strain evidence="1">HYR1</strain>
    </source>
</reference>
<organism evidence="1 2">
    <name type="scientific">Brachionus plicatilis</name>
    <name type="common">Marine rotifer</name>
    <name type="synonym">Brachionus muelleri</name>
    <dbReference type="NCBI Taxonomy" id="10195"/>
    <lineage>
        <taxon>Eukaryota</taxon>
        <taxon>Metazoa</taxon>
        <taxon>Spiralia</taxon>
        <taxon>Gnathifera</taxon>
        <taxon>Rotifera</taxon>
        <taxon>Eurotatoria</taxon>
        <taxon>Monogononta</taxon>
        <taxon>Pseudotrocha</taxon>
        <taxon>Ploima</taxon>
        <taxon>Brachionidae</taxon>
        <taxon>Brachionus</taxon>
    </lineage>
</organism>
<comment type="caution">
    <text evidence="1">The sequence shown here is derived from an EMBL/GenBank/DDBJ whole genome shotgun (WGS) entry which is preliminary data.</text>
</comment>
<keyword evidence="2" id="KW-1185">Reference proteome</keyword>
<proteinExistence type="predicted"/>
<name>A0A3M7SR88_BRAPC</name>